<evidence type="ECO:0008006" key="3">
    <source>
        <dbReference type="Google" id="ProtNLM"/>
    </source>
</evidence>
<keyword evidence="2" id="KW-1185">Reference proteome</keyword>
<dbReference type="Proteomes" id="UP000320421">
    <property type="component" value="Chromosome"/>
</dbReference>
<gene>
    <name evidence="1" type="ORF">HG66A1_31000</name>
</gene>
<dbReference type="PANTHER" id="PTHR43737:SF1">
    <property type="entry name" value="DUF1501 DOMAIN-CONTAINING PROTEIN"/>
    <property type="match status" value="1"/>
</dbReference>
<dbReference type="RefSeq" id="WP_145185415.1">
    <property type="nucleotide sequence ID" value="NZ_CP036266.1"/>
</dbReference>
<sequence>MLTILGKPTAKNGTFCDGVSRRSFLKIGGMALGGISLPGALRAEAESQTGSNHKAIINIYLPGGPSHIDLWDPKPDAPKEIRGEFAPIKTNVPGVEICELFPRMASMMDKFIPVRTISDADGRHDAYQCMTGRTFGSRQPPGGWPAAGAFVSKLQGPVNSAVPAHVALMYKTGNGTWGEPGTGGFLGVPYAPFNLVGRKARSSPDNMILQGITLERLRDRVKLQKAFDSFRRDADTSGLMESMDVYSQQAMNILTTSKLADALDLSKEDPQILARYGESSEKFQRDGAPPMIENFCMARRLVEAGARFVSLNYSRWDWHGPDGMNFPKSREEFPRLDQGLAALVTDLHERGLDKDVSVVVWGEFGRTPKINKNNSRDHWPRVSCAMLAGGGMRAGQVIGRTNRKGEYAEDRPVKFQEVFATLYQNVGLDLNGTRIFDTAGTPQYLVDQGIEPIHELI</sequence>
<dbReference type="OrthoDB" id="127333at2"/>
<reference evidence="1 2" key="1">
    <citation type="submission" date="2019-02" db="EMBL/GenBank/DDBJ databases">
        <title>Deep-cultivation of Planctomycetes and their phenomic and genomic characterization uncovers novel biology.</title>
        <authorList>
            <person name="Wiegand S."/>
            <person name="Jogler M."/>
            <person name="Boedeker C."/>
            <person name="Pinto D."/>
            <person name="Vollmers J."/>
            <person name="Rivas-Marin E."/>
            <person name="Kohn T."/>
            <person name="Peeters S.H."/>
            <person name="Heuer A."/>
            <person name="Rast P."/>
            <person name="Oberbeckmann S."/>
            <person name="Bunk B."/>
            <person name="Jeske O."/>
            <person name="Meyerdierks A."/>
            <person name="Storesund J.E."/>
            <person name="Kallscheuer N."/>
            <person name="Luecker S."/>
            <person name="Lage O.M."/>
            <person name="Pohl T."/>
            <person name="Merkel B.J."/>
            <person name="Hornburger P."/>
            <person name="Mueller R.-W."/>
            <person name="Bruemmer F."/>
            <person name="Labrenz M."/>
            <person name="Spormann A.M."/>
            <person name="Op den Camp H."/>
            <person name="Overmann J."/>
            <person name="Amann R."/>
            <person name="Jetten M.S.M."/>
            <person name="Mascher T."/>
            <person name="Medema M.H."/>
            <person name="Devos D.P."/>
            <person name="Kaster A.-K."/>
            <person name="Ovreas L."/>
            <person name="Rohde M."/>
            <person name="Galperin M.Y."/>
            <person name="Jogler C."/>
        </authorList>
    </citation>
    <scope>NUCLEOTIDE SEQUENCE [LARGE SCALE GENOMIC DNA]</scope>
    <source>
        <strain evidence="1 2">HG66A1</strain>
    </source>
</reference>
<dbReference type="PROSITE" id="PS51318">
    <property type="entry name" value="TAT"/>
    <property type="match status" value="1"/>
</dbReference>
<accession>A0A517PPJ7</accession>
<dbReference type="InterPro" id="IPR006311">
    <property type="entry name" value="TAT_signal"/>
</dbReference>
<dbReference type="InterPro" id="IPR010869">
    <property type="entry name" value="DUF1501"/>
</dbReference>
<organism evidence="1 2">
    <name type="scientific">Gimesia chilikensis</name>
    <dbReference type="NCBI Taxonomy" id="2605989"/>
    <lineage>
        <taxon>Bacteria</taxon>
        <taxon>Pseudomonadati</taxon>
        <taxon>Planctomycetota</taxon>
        <taxon>Planctomycetia</taxon>
        <taxon>Planctomycetales</taxon>
        <taxon>Planctomycetaceae</taxon>
        <taxon>Gimesia</taxon>
    </lineage>
</organism>
<name>A0A517PPJ7_9PLAN</name>
<protein>
    <recommendedName>
        <fullName evidence="3">DUF1501 domain-containing protein</fullName>
    </recommendedName>
</protein>
<evidence type="ECO:0000313" key="1">
    <source>
        <dbReference type="EMBL" id="QDT21301.1"/>
    </source>
</evidence>
<dbReference type="InterPro" id="IPR017850">
    <property type="entry name" value="Alkaline_phosphatase_core_sf"/>
</dbReference>
<evidence type="ECO:0000313" key="2">
    <source>
        <dbReference type="Proteomes" id="UP000320421"/>
    </source>
</evidence>
<dbReference type="Pfam" id="PF07394">
    <property type="entry name" value="DUF1501"/>
    <property type="match status" value="1"/>
</dbReference>
<proteinExistence type="predicted"/>
<dbReference type="SUPFAM" id="SSF53649">
    <property type="entry name" value="Alkaline phosphatase-like"/>
    <property type="match status" value="1"/>
</dbReference>
<dbReference type="PANTHER" id="PTHR43737">
    <property type="entry name" value="BLL7424 PROTEIN"/>
    <property type="match status" value="1"/>
</dbReference>
<dbReference type="EMBL" id="CP036266">
    <property type="protein sequence ID" value="QDT21301.1"/>
    <property type="molecule type" value="Genomic_DNA"/>
</dbReference>
<dbReference type="AlphaFoldDB" id="A0A517PPJ7"/>